<dbReference type="Gene3D" id="3.20.20.70">
    <property type="entry name" value="Aldolase class I"/>
    <property type="match status" value="1"/>
</dbReference>
<dbReference type="EMBL" id="AMRV01000001">
    <property type="protein sequence ID" value="EMD84382.1"/>
    <property type="molecule type" value="Genomic_DNA"/>
</dbReference>
<evidence type="ECO:0000313" key="16">
    <source>
        <dbReference type="EMBL" id="EMD84382.1"/>
    </source>
</evidence>
<evidence type="ECO:0000256" key="3">
    <source>
        <dbReference type="ARBA" id="ARBA00007592"/>
    </source>
</evidence>
<dbReference type="GO" id="GO:0005829">
    <property type="term" value="C:cytosol"/>
    <property type="evidence" value="ECO:0007669"/>
    <property type="project" value="TreeGrafter"/>
</dbReference>
<feature type="binding site" evidence="12 15">
    <location>
        <position position="205"/>
    </location>
    <ligand>
        <name>pyruvate</name>
        <dbReference type="ChEBI" id="CHEBI:15361"/>
    </ligand>
</feature>
<evidence type="ECO:0000313" key="17">
    <source>
        <dbReference type="Proteomes" id="UP000011717"/>
    </source>
</evidence>
<keyword evidence="17" id="KW-1185">Reference proteome</keyword>
<comment type="similarity">
    <text evidence="3 12 13">Belongs to the DapA family.</text>
</comment>
<feature type="site" description="Part of a proton relay during catalysis" evidence="12">
    <location>
        <position position="46"/>
    </location>
</feature>
<reference evidence="16 17" key="1">
    <citation type="journal article" date="2013" name="Genome Announc.">
        <title>Draft Genome Sequence of Strain JLT2015T, Belonging to the Family Sphingomonadaceae of the Alphaproteobacteria.</title>
        <authorList>
            <person name="Tang K."/>
            <person name="Liu K."/>
            <person name="Li S."/>
            <person name="Jiao N."/>
        </authorList>
    </citation>
    <scope>NUCLEOTIDE SEQUENCE [LARGE SCALE GENOMIC DNA]</scope>
    <source>
        <strain evidence="16 17">JLT2015</strain>
    </source>
</reference>
<dbReference type="PROSITE" id="PS00665">
    <property type="entry name" value="DHDPS_1"/>
    <property type="match status" value="1"/>
</dbReference>
<evidence type="ECO:0000256" key="6">
    <source>
        <dbReference type="ARBA" id="ARBA00022605"/>
    </source>
</evidence>
<keyword evidence="7 12" id="KW-0220">Diaminopimelate biosynthesis</keyword>
<protein>
    <recommendedName>
        <fullName evidence="4 12">4-hydroxy-tetrahydrodipicolinate synthase</fullName>
        <shortName evidence="12">HTPA synthase</shortName>
        <ecNumber evidence="4 12">4.3.3.7</ecNumber>
    </recommendedName>
</protein>
<dbReference type="PATRIC" id="fig|1234595.3.peg.311"/>
<comment type="pathway">
    <text evidence="2 12">Amino-acid biosynthesis; L-lysine biosynthesis via DAP pathway; (S)-tetrahydrodipicolinate from L-aspartate: step 3/4.</text>
</comment>
<dbReference type="PANTHER" id="PTHR12128:SF66">
    <property type="entry name" value="4-HYDROXY-2-OXOGLUTARATE ALDOLASE, MITOCHONDRIAL"/>
    <property type="match status" value="1"/>
</dbReference>
<dbReference type="SUPFAM" id="SSF51569">
    <property type="entry name" value="Aldolase"/>
    <property type="match status" value="1"/>
</dbReference>
<dbReference type="PROSITE" id="PS00666">
    <property type="entry name" value="DHDPS_2"/>
    <property type="match status" value="1"/>
</dbReference>
<dbReference type="EC" id="4.3.3.7" evidence="4 12"/>
<comment type="function">
    <text evidence="1 12">Catalyzes the condensation of (S)-aspartate-beta-semialdehyde [(S)-ASA] and pyruvate to 4-hydroxy-tetrahydrodipicolinate (HTPA).</text>
</comment>
<evidence type="ECO:0000256" key="1">
    <source>
        <dbReference type="ARBA" id="ARBA00003294"/>
    </source>
</evidence>
<dbReference type="AlphaFoldDB" id="M2U8V9"/>
<keyword evidence="5 12" id="KW-0963">Cytoplasm</keyword>
<evidence type="ECO:0000256" key="4">
    <source>
        <dbReference type="ARBA" id="ARBA00012086"/>
    </source>
</evidence>
<dbReference type="NCBIfam" id="TIGR00674">
    <property type="entry name" value="dapA"/>
    <property type="match status" value="1"/>
</dbReference>
<evidence type="ECO:0000256" key="9">
    <source>
        <dbReference type="ARBA" id="ARBA00023239"/>
    </source>
</evidence>
<dbReference type="PIRSF" id="PIRSF001365">
    <property type="entry name" value="DHDPS"/>
    <property type="match status" value="1"/>
</dbReference>
<dbReference type="InterPro" id="IPR005263">
    <property type="entry name" value="DapA"/>
</dbReference>
<evidence type="ECO:0000256" key="11">
    <source>
        <dbReference type="ARBA" id="ARBA00047836"/>
    </source>
</evidence>
<name>M2U8V9_9SPHN</name>
<evidence type="ECO:0000256" key="2">
    <source>
        <dbReference type="ARBA" id="ARBA00005120"/>
    </source>
</evidence>
<comment type="caution">
    <text evidence="16">The sequence shown here is derived from an EMBL/GenBank/DDBJ whole genome shotgun (WGS) entry which is preliminary data.</text>
</comment>
<evidence type="ECO:0000256" key="7">
    <source>
        <dbReference type="ARBA" id="ARBA00022915"/>
    </source>
</evidence>
<dbReference type="Pfam" id="PF00701">
    <property type="entry name" value="DHDPS"/>
    <property type="match status" value="1"/>
</dbReference>
<dbReference type="InterPro" id="IPR020624">
    <property type="entry name" value="Schiff_base-form_aldolases_CS"/>
</dbReference>
<feature type="active site" description="Schiff-base intermediate with substrate" evidence="12 14">
    <location>
        <position position="163"/>
    </location>
</feature>
<dbReference type="InterPro" id="IPR020625">
    <property type="entry name" value="Schiff_base-form_aldolases_AS"/>
</dbReference>
<keyword evidence="9 12" id="KW-0456">Lyase</keyword>
<evidence type="ECO:0000256" key="14">
    <source>
        <dbReference type="PIRSR" id="PIRSR001365-1"/>
    </source>
</evidence>
<dbReference type="GO" id="GO:0009089">
    <property type="term" value="P:lysine biosynthetic process via diaminopimelate"/>
    <property type="evidence" value="ECO:0007669"/>
    <property type="project" value="UniProtKB-UniRule"/>
</dbReference>
<keyword evidence="8 12" id="KW-0457">Lysine biosynthesis</keyword>
<dbReference type="GO" id="GO:0008840">
    <property type="term" value="F:4-hydroxy-tetrahydrodipicolinate synthase activity"/>
    <property type="evidence" value="ECO:0007669"/>
    <property type="project" value="UniProtKB-UniRule"/>
</dbReference>
<dbReference type="RefSeq" id="WP_008599717.1">
    <property type="nucleotide sequence ID" value="NZ_AMRV01000001.1"/>
</dbReference>
<dbReference type="PANTHER" id="PTHR12128">
    <property type="entry name" value="DIHYDRODIPICOLINATE SYNTHASE"/>
    <property type="match status" value="1"/>
</dbReference>
<evidence type="ECO:0000256" key="5">
    <source>
        <dbReference type="ARBA" id="ARBA00022490"/>
    </source>
</evidence>
<keyword evidence="10 12" id="KW-0704">Schiff base</keyword>
<evidence type="ECO:0000256" key="10">
    <source>
        <dbReference type="ARBA" id="ARBA00023270"/>
    </source>
</evidence>
<dbReference type="CDD" id="cd00950">
    <property type="entry name" value="DHDPS"/>
    <property type="match status" value="1"/>
</dbReference>
<feature type="site" description="Part of a proton relay during catalysis" evidence="12">
    <location>
        <position position="109"/>
    </location>
</feature>
<dbReference type="SMART" id="SM01130">
    <property type="entry name" value="DHDPS"/>
    <property type="match status" value="1"/>
</dbReference>
<dbReference type="GO" id="GO:0019877">
    <property type="term" value="P:diaminopimelate biosynthetic process"/>
    <property type="evidence" value="ECO:0007669"/>
    <property type="project" value="UniProtKB-UniRule"/>
</dbReference>
<proteinExistence type="inferred from homology"/>
<comment type="subcellular location">
    <subcellularLocation>
        <location evidence="12">Cytoplasm</location>
    </subcellularLocation>
</comment>
<evidence type="ECO:0000256" key="12">
    <source>
        <dbReference type="HAMAP-Rule" id="MF_00418"/>
    </source>
</evidence>
<dbReference type="Proteomes" id="UP000011717">
    <property type="component" value="Unassembled WGS sequence"/>
</dbReference>
<comment type="caution">
    <text evidence="12">Was originally thought to be a dihydrodipicolinate synthase (DHDPS), catalyzing the condensation of (S)-aspartate-beta-semialdehyde [(S)-ASA] and pyruvate to dihydrodipicolinate (DHDP). However, it was shown in E.coli that the product of the enzymatic reaction is not dihydrodipicolinate but in fact (4S)-4-hydroxy-2,3,4,5-tetrahydro-(2S)-dipicolinic acid (HTPA), and that the consecutive dehydration reaction leading to DHDP is not spontaneous but catalyzed by DapB.</text>
</comment>
<evidence type="ECO:0000256" key="15">
    <source>
        <dbReference type="PIRSR" id="PIRSR001365-2"/>
    </source>
</evidence>
<dbReference type="HAMAP" id="MF_00418">
    <property type="entry name" value="DapA"/>
    <property type="match status" value="1"/>
</dbReference>
<dbReference type="InterPro" id="IPR002220">
    <property type="entry name" value="DapA-like"/>
</dbReference>
<dbReference type="UniPathway" id="UPA00034">
    <property type="reaction ID" value="UER00017"/>
</dbReference>
<feature type="active site" description="Proton donor/acceptor" evidence="12 14">
    <location>
        <position position="135"/>
    </location>
</feature>
<keyword evidence="6 12" id="KW-0028">Amino-acid biosynthesis</keyword>
<gene>
    <name evidence="12" type="primary">dapA</name>
    <name evidence="16" type="ORF">C725_0312</name>
</gene>
<evidence type="ECO:0000256" key="8">
    <source>
        <dbReference type="ARBA" id="ARBA00023154"/>
    </source>
</evidence>
<feature type="binding site" evidence="12 15">
    <location>
        <position position="47"/>
    </location>
    <ligand>
        <name>pyruvate</name>
        <dbReference type="ChEBI" id="CHEBI:15361"/>
    </ligand>
</feature>
<accession>M2U8V9</accession>
<sequence>MHKKFSGSMPALCTPFRGGDVDFDCLEALVEWQITAGSGAIVPCGTTGESPTLSIEEHHEVVKKVAEVARGRVPVIAGAGSNDTQTAVLHARFAEESGADALLVITPYYNKPNQEGIYQHFRAVAQATALPVFLYNVPGRTVADIEPETVKRLAALPNVVGIKDASGNVARVTEARLDCGDEFCILSGSDELSLGIMVAGGDGAISVTANVAPEECAEFMRLCADGHWEDARALNARLHRLHLAMFADPSPAPAKYAMHRLGHLSSPDVRLPIVPCTETAKRRIDEALEQAGLL</sequence>
<evidence type="ECO:0000256" key="13">
    <source>
        <dbReference type="PIRNR" id="PIRNR001365"/>
    </source>
</evidence>
<dbReference type="PRINTS" id="PR00146">
    <property type="entry name" value="DHPICSNTHASE"/>
</dbReference>
<dbReference type="InterPro" id="IPR013785">
    <property type="entry name" value="Aldolase_TIM"/>
</dbReference>
<comment type="subunit">
    <text evidence="12">Homotetramer; dimer of dimers.</text>
</comment>
<organism evidence="16 17">
    <name type="scientific">Pacificimonas flava</name>
    <dbReference type="NCBI Taxonomy" id="1234595"/>
    <lineage>
        <taxon>Bacteria</taxon>
        <taxon>Pseudomonadati</taxon>
        <taxon>Pseudomonadota</taxon>
        <taxon>Alphaproteobacteria</taxon>
        <taxon>Sphingomonadales</taxon>
        <taxon>Sphingosinicellaceae</taxon>
        <taxon>Pacificimonas</taxon>
    </lineage>
</organism>
<comment type="catalytic activity">
    <reaction evidence="11 12">
        <text>L-aspartate 4-semialdehyde + pyruvate = (2S,4S)-4-hydroxy-2,3,4,5-tetrahydrodipicolinate + H2O + H(+)</text>
        <dbReference type="Rhea" id="RHEA:34171"/>
        <dbReference type="ChEBI" id="CHEBI:15361"/>
        <dbReference type="ChEBI" id="CHEBI:15377"/>
        <dbReference type="ChEBI" id="CHEBI:15378"/>
        <dbReference type="ChEBI" id="CHEBI:67139"/>
        <dbReference type="ChEBI" id="CHEBI:537519"/>
        <dbReference type="EC" id="4.3.3.7"/>
    </reaction>
</comment>